<feature type="chain" id="PRO_5044581553" evidence="1">
    <location>
        <begin position="29"/>
        <end position="449"/>
    </location>
</feature>
<organism evidence="3 5">
    <name type="scientific">Bradyrhizobium ottawaense</name>
    <dbReference type="NCBI Taxonomy" id="931866"/>
    <lineage>
        <taxon>Bacteria</taxon>
        <taxon>Pseudomonadati</taxon>
        <taxon>Pseudomonadota</taxon>
        <taxon>Alphaproteobacteria</taxon>
        <taxon>Hyphomicrobiales</taxon>
        <taxon>Nitrobacteraceae</taxon>
        <taxon>Bradyrhizobium</taxon>
    </lineage>
</organism>
<proteinExistence type="predicted"/>
<feature type="domain" description="Caspase family p20" evidence="2">
    <location>
        <begin position="29"/>
        <end position="157"/>
    </location>
</feature>
<evidence type="ECO:0000259" key="2">
    <source>
        <dbReference type="PROSITE" id="PS50208"/>
    </source>
</evidence>
<dbReference type="EMBL" id="CP029425">
    <property type="protein sequence ID" value="AWL95243.1"/>
    <property type="molecule type" value="Genomic_DNA"/>
</dbReference>
<dbReference type="RefSeq" id="WP_028142928.1">
    <property type="nucleotide sequence ID" value="NZ_AP021854.1"/>
</dbReference>
<name>A0A2U8PBU4_9BRAD</name>
<dbReference type="Gene3D" id="3.40.50.1460">
    <property type="match status" value="1"/>
</dbReference>
<dbReference type="PROSITE" id="PS50208">
    <property type="entry name" value="CASPASE_P20"/>
    <property type="match status" value="1"/>
</dbReference>
<dbReference type="InterPro" id="IPR011600">
    <property type="entry name" value="Pept_C14_caspase"/>
</dbReference>
<dbReference type="Pfam" id="PF00656">
    <property type="entry name" value="Peptidase_C14"/>
    <property type="match status" value="1"/>
</dbReference>
<dbReference type="KEGG" id="bot:CIT37_26160"/>
<reference evidence="3" key="3">
    <citation type="journal article" date="2018" name="Microbiol. Resour. Announc.">
        <title>Complete Genome Sequence of Bradyrhizobium ottawaense OO99(T), an Efficient Nitrogen-Fixing Symbiont of Soybean.</title>
        <authorList>
            <person name="Nguyen H.D.T."/>
            <person name="Cloutier S."/>
            <person name="Bromfield E.S.P."/>
        </authorList>
    </citation>
    <scope>NUCLEOTIDE SEQUENCE</scope>
    <source>
        <strain evidence="3">OO99</strain>
    </source>
</reference>
<reference evidence="4 6" key="4">
    <citation type="submission" date="2024-07" db="EMBL/GenBank/DDBJ databases">
        <title>Genomic Encyclopedia of Type Strains, Phase V (KMG-V): Genome sequencing to study the core and pangenomes of soil and plant-associated prokaryotes.</title>
        <authorList>
            <person name="Whitman W."/>
        </authorList>
    </citation>
    <scope>NUCLEOTIDE SEQUENCE [LARGE SCALE GENOMIC DNA]</scope>
    <source>
        <strain evidence="4 6">USDA 152</strain>
    </source>
</reference>
<dbReference type="OrthoDB" id="9816009at2"/>
<dbReference type="EMBL" id="JBGBZJ010000003">
    <property type="protein sequence ID" value="MEY9458790.1"/>
    <property type="molecule type" value="Genomic_DNA"/>
</dbReference>
<dbReference type="AlphaFoldDB" id="A0A2U8PBU4"/>
<evidence type="ECO:0000256" key="1">
    <source>
        <dbReference type="SAM" id="SignalP"/>
    </source>
</evidence>
<evidence type="ECO:0000313" key="4">
    <source>
        <dbReference type="EMBL" id="MEY9458790.1"/>
    </source>
</evidence>
<evidence type="ECO:0000313" key="5">
    <source>
        <dbReference type="Proteomes" id="UP000215703"/>
    </source>
</evidence>
<dbReference type="GeneID" id="92966117"/>
<dbReference type="Proteomes" id="UP001565369">
    <property type="component" value="Unassembled WGS sequence"/>
</dbReference>
<dbReference type="SUPFAM" id="SSF52129">
    <property type="entry name" value="Caspase-like"/>
    <property type="match status" value="1"/>
</dbReference>
<protein>
    <submittedName>
        <fullName evidence="3">Caspase family protein</fullName>
    </submittedName>
</protein>
<accession>A0A5H2Z3E4</accession>
<keyword evidence="1" id="KW-0732">Signal</keyword>
<dbReference type="GO" id="GO:0004197">
    <property type="term" value="F:cysteine-type endopeptidase activity"/>
    <property type="evidence" value="ECO:0007669"/>
    <property type="project" value="InterPro"/>
</dbReference>
<gene>
    <name evidence="4" type="ORF">ABIG07_007738</name>
    <name evidence="3" type="ORF">CIT37_26160</name>
</gene>
<reference evidence="3 5" key="1">
    <citation type="journal article" date="2014" name="Int. J. Syst. Evol. Microbiol.">
        <title>Bradyrhizobium ottawaense sp. nov., a symbiotic nitrogen fixing bacterium from root nodules of soybeans in Canada.</title>
        <authorList>
            <person name="Yu X."/>
            <person name="Cloutier S."/>
            <person name="Tambong J.T."/>
            <person name="Bromfield E.S."/>
        </authorList>
    </citation>
    <scope>NUCLEOTIDE SEQUENCE [LARGE SCALE GENOMIC DNA]</scope>
    <source>
        <strain evidence="3 5">OO99</strain>
    </source>
</reference>
<evidence type="ECO:0000313" key="6">
    <source>
        <dbReference type="Proteomes" id="UP001565369"/>
    </source>
</evidence>
<dbReference type="Proteomes" id="UP000215703">
    <property type="component" value="Chromosome"/>
</dbReference>
<dbReference type="PANTHER" id="PTHR22576:SF37">
    <property type="entry name" value="MUCOSA-ASSOCIATED LYMPHOID TISSUE LYMPHOMA TRANSLOCATION PROTEIN 1"/>
    <property type="match status" value="1"/>
</dbReference>
<evidence type="ECO:0000313" key="3">
    <source>
        <dbReference type="EMBL" id="AWL95243.1"/>
    </source>
</evidence>
<dbReference type="PANTHER" id="PTHR22576">
    <property type="entry name" value="MUCOSA ASSOCIATED LYMPHOID TISSUE LYMPHOMA TRANSLOCATION PROTEIN 1/PARACASPASE"/>
    <property type="match status" value="1"/>
</dbReference>
<reference evidence="3 5" key="2">
    <citation type="journal article" date="2017" name="Syst. Appl. Microbiol.">
        <title>Soybeans inoculated with root zone soils of Canadian native legumes harbour diverse and novel Bradyrhizobium spp. that possess agricultural potential.</title>
        <authorList>
            <person name="Bromfield E.S.P."/>
            <person name="Cloutier S."/>
            <person name="Tambong J.T."/>
            <person name="Tran Thi T.V."/>
        </authorList>
    </citation>
    <scope>NUCLEOTIDE SEQUENCE [LARGE SCALE GENOMIC DNA]</scope>
    <source>
        <strain evidence="3 5">OO99</strain>
    </source>
</reference>
<feature type="signal peptide" evidence="1">
    <location>
        <begin position="1"/>
        <end position="28"/>
    </location>
</feature>
<accession>A0A2U8PBU4</accession>
<keyword evidence="6" id="KW-1185">Reference proteome</keyword>
<dbReference type="InterPro" id="IPR001309">
    <property type="entry name" value="Pept_C14_p20"/>
</dbReference>
<dbReference type="GO" id="GO:0006508">
    <property type="term" value="P:proteolysis"/>
    <property type="evidence" value="ECO:0007669"/>
    <property type="project" value="InterPro"/>
</dbReference>
<dbReference type="InterPro" id="IPR029030">
    <property type="entry name" value="Caspase-like_dom_sf"/>
</dbReference>
<dbReference type="InterPro" id="IPR052039">
    <property type="entry name" value="Caspase-related_regulators"/>
</dbReference>
<sequence>MRALSRLSSSLFCLGLLAGWLSPDTASADTRVALVIGNGAYTSTAQLPNPSHDAEDVAASLKRSGFEVIQGIDLRQADMQDLTIRFARAASRADVAIFYYSGHAMQYNGVNYLMPVDATLTDEADLKRFVRVDDIVNDLQQAKNLRILVLDSCRDNPLAETLKRSATRAASIGRGLSKVEAPRGTIVSFSTQSGQTAADGVGRNSPYTAAFLKHIEEPQEIGDVFRDISSDVYDASGKTQLPELSLSIIGKFYLNGPVSVTIAPAAPQAAPRADPCASAEAHWKAADTIGTVSAFEDHLTRFSSCSFANLAKARIEGLKQKVALAPATNTRAGGSKDFDGTWDVTLNCPASGKAQGFTRPLAGTVTNGVFHAEAQSKDGVNRLEIDGQIQADGKTTLSARGTTGASAYTLNNLAPGSPYAFTVDAQFDRTRGTGKRNEARACNLVFVKR</sequence>